<evidence type="ECO:0000256" key="1">
    <source>
        <dbReference type="ARBA" id="ARBA00022448"/>
    </source>
</evidence>
<dbReference type="PROSITE" id="PS00211">
    <property type="entry name" value="ABC_TRANSPORTER_1"/>
    <property type="match status" value="1"/>
</dbReference>
<sequence>MSSSQVAALEISGLQKHYGSVHALRGVDLRVERGEFFGLLGPNGAGKSTLISVVAGLVRADTGSVAVLGHDTVRDWRAARRNLGVVPQELVFDPFFKVLDMLRIQAGYYGCGKEVWPWIDELLERLDLAGKRDQSLRSLSGGMKRRVLIAQALVHKPPLVILDEPTAGVDVELRRTLWSFVRDLHAQGTTVVLTTHYLEEAQDLCERIAIVDKGLVRVVETTKQLLGRHPYRFLRLQLAGGGVLPEPLRPLVTSEKDGVLELKLEREAHPIGGVFQALSSAGLEIGDVQTRDPDLEDVFLELTYPGTHS</sequence>
<dbReference type="InterPro" id="IPR027417">
    <property type="entry name" value="P-loop_NTPase"/>
</dbReference>
<protein>
    <submittedName>
        <fullName evidence="5">ABC transporter ATP-binding protein</fullName>
    </submittedName>
</protein>
<reference evidence="5 6" key="1">
    <citation type="submission" date="2023-09" db="EMBL/GenBank/DDBJ databases">
        <authorList>
            <person name="Rey-Velasco X."/>
        </authorList>
    </citation>
    <scope>NUCLEOTIDE SEQUENCE [LARGE SCALE GENOMIC DNA]</scope>
    <source>
        <strain evidence="5 6">W345</strain>
    </source>
</reference>
<dbReference type="PROSITE" id="PS50893">
    <property type="entry name" value="ABC_TRANSPORTER_2"/>
    <property type="match status" value="1"/>
</dbReference>
<keyword evidence="1" id="KW-0813">Transport</keyword>
<dbReference type="PANTHER" id="PTHR42711">
    <property type="entry name" value="ABC TRANSPORTER ATP-BINDING PROTEIN"/>
    <property type="match status" value="1"/>
</dbReference>
<dbReference type="RefSeq" id="WP_311365810.1">
    <property type="nucleotide sequence ID" value="NZ_JAVRIC010000021.1"/>
</dbReference>
<evidence type="ECO:0000313" key="6">
    <source>
        <dbReference type="Proteomes" id="UP001254608"/>
    </source>
</evidence>
<dbReference type="Pfam" id="PF00005">
    <property type="entry name" value="ABC_tran"/>
    <property type="match status" value="1"/>
</dbReference>
<proteinExistence type="predicted"/>
<dbReference type="GO" id="GO:0005524">
    <property type="term" value="F:ATP binding"/>
    <property type="evidence" value="ECO:0007669"/>
    <property type="project" value="UniProtKB-KW"/>
</dbReference>
<dbReference type="SUPFAM" id="SSF52540">
    <property type="entry name" value="P-loop containing nucleoside triphosphate hydrolases"/>
    <property type="match status" value="1"/>
</dbReference>
<gene>
    <name evidence="5" type="ORF">RM530_13665</name>
</gene>
<dbReference type="InterPro" id="IPR050763">
    <property type="entry name" value="ABC_transporter_ATP-binding"/>
</dbReference>
<evidence type="ECO:0000256" key="2">
    <source>
        <dbReference type="ARBA" id="ARBA00022741"/>
    </source>
</evidence>
<feature type="domain" description="ABC transporter" evidence="4">
    <location>
        <begin position="9"/>
        <end position="238"/>
    </location>
</feature>
<dbReference type="SMART" id="SM00382">
    <property type="entry name" value="AAA"/>
    <property type="match status" value="1"/>
</dbReference>
<organism evidence="5 6">
    <name type="scientific">Banduia mediterranea</name>
    <dbReference type="NCBI Taxonomy" id="3075609"/>
    <lineage>
        <taxon>Bacteria</taxon>
        <taxon>Pseudomonadati</taxon>
        <taxon>Pseudomonadota</taxon>
        <taxon>Gammaproteobacteria</taxon>
        <taxon>Nevskiales</taxon>
        <taxon>Algiphilaceae</taxon>
        <taxon>Banduia</taxon>
    </lineage>
</organism>
<comment type="caution">
    <text evidence="5">The sequence shown here is derived from an EMBL/GenBank/DDBJ whole genome shotgun (WGS) entry which is preliminary data.</text>
</comment>
<keyword evidence="3 5" id="KW-0067">ATP-binding</keyword>
<dbReference type="InterPro" id="IPR003593">
    <property type="entry name" value="AAA+_ATPase"/>
</dbReference>
<dbReference type="CDD" id="cd03230">
    <property type="entry name" value="ABC_DR_subfamily_A"/>
    <property type="match status" value="1"/>
</dbReference>
<name>A0ABU2WMV4_9GAMM</name>
<keyword evidence="6" id="KW-1185">Reference proteome</keyword>
<evidence type="ECO:0000259" key="4">
    <source>
        <dbReference type="PROSITE" id="PS50893"/>
    </source>
</evidence>
<evidence type="ECO:0000313" key="5">
    <source>
        <dbReference type="EMBL" id="MDT0498402.1"/>
    </source>
</evidence>
<dbReference type="EMBL" id="JAVRIC010000021">
    <property type="protein sequence ID" value="MDT0498402.1"/>
    <property type="molecule type" value="Genomic_DNA"/>
</dbReference>
<dbReference type="Proteomes" id="UP001254608">
    <property type="component" value="Unassembled WGS sequence"/>
</dbReference>
<dbReference type="Gene3D" id="3.40.50.300">
    <property type="entry name" value="P-loop containing nucleotide triphosphate hydrolases"/>
    <property type="match status" value="1"/>
</dbReference>
<dbReference type="InterPro" id="IPR003439">
    <property type="entry name" value="ABC_transporter-like_ATP-bd"/>
</dbReference>
<accession>A0ABU2WMV4</accession>
<keyword evidence="2" id="KW-0547">Nucleotide-binding</keyword>
<evidence type="ECO:0000256" key="3">
    <source>
        <dbReference type="ARBA" id="ARBA00022840"/>
    </source>
</evidence>
<dbReference type="PANTHER" id="PTHR42711:SF15">
    <property type="entry name" value="ABC-TYPE MULTIDRUG TRANSPORT SYSTEM, ATPASE COMPONENT"/>
    <property type="match status" value="1"/>
</dbReference>
<dbReference type="InterPro" id="IPR017871">
    <property type="entry name" value="ABC_transporter-like_CS"/>
</dbReference>